<reference evidence="7" key="1">
    <citation type="submission" date="2022-05" db="EMBL/GenBank/DDBJ databases">
        <authorList>
            <person name="Park J.-S."/>
        </authorList>
    </citation>
    <scope>NUCLEOTIDE SEQUENCE</scope>
    <source>
        <strain evidence="7">2012CJ34-3</strain>
    </source>
</reference>
<evidence type="ECO:0000256" key="6">
    <source>
        <dbReference type="SAM" id="Phobius"/>
    </source>
</evidence>
<dbReference type="InterPro" id="IPR004307">
    <property type="entry name" value="TspO_MBR"/>
</dbReference>
<sequence>MKLLKYIILFLIVNFGALYIGNLLMNNGPQTDWYINLNKAPWTPPGWVFGAAWTLIMICFSIYMAFLFKLNFDKKVFLLFTVQFILNVIWNYIFFNQHLITLGLIVIMLLTAIVSIFLYDYKKVLELKSILILPYFIWLCIATSLNMYILIHN</sequence>
<evidence type="ECO:0000256" key="5">
    <source>
        <dbReference type="ARBA" id="ARBA00023136"/>
    </source>
</evidence>
<evidence type="ECO:0000313" key="8">
    <source>
        <dbReference type="Proteomes" id="UP001165381"/>
    </source>
</evidence>
<comment type="similarity">
    <text evidence="2">Belongs to the TspO/BZRP family.</text>
</comment>
<dbReference type="CDD" id="cd15904">
    <property type="entry name" value="TSPO_MBR"/>
    <property type="match status" value="1"/>
</dbReference>
<proteinExistence type="inferred from homology"/>
<dbReference type="InterPro" id="IPR038330">
    <property type="entry name" value="TspO/MBR-related_sf"/>
</dbReference>
<evidence type="ECO:0000256" key="4">
    <source>
        <dbReference type="ARBA" id="ARBA00022989"/>
    </source>
</evidence>
<dbReference type="Gene3D" id="1.20.1260.100">
    <property type="entry name" value="TspO/MBR protein"/>
    <property type="match status" value="1"/>
</dbReference>
<keyword evidence="8" id="KW-1185">Reference proteome</keyword>
<dbReference type="PIRSF" id="PIRSF005859">
    <property type="entry name" value="PBR"/>
    <property type="match status" value="1"/>
</dbReference>
<evidence type="ECO:0000256" key="3">
    <source>
        <dbReference type="ARBA" id="ARBA00022692"/>
    </source>
</evidence>
<feature type="transmembrane region" description="Helical" evidence="6">
    <location>
        <begin position="99"/>
        <end position="119"/>
    </location>
</feature>
<dbReference type="EMBL" id="JAMFLZ010000006">
    <property type="protein sequence ID" value="MCL6296109.1"/>
    <property type="molecule type" value="Genomic_DNA"/>
</dbReference>
<keyword evidence="5 6" id="KW-0472">Membrane</keyword>
<keyword evidence="4 6" id="KW-1133">Transmembrane helix</keyword>
<evidence type="ECO:0000313" key="7">
    <source>
        <dbReference type="EMBL" id="MCL6296109.1"/>
    </source>
</evidence>
<evidence type="ECO:0000256" key="2">
    <source>
        <dbReference type="ARBA" id="ARBA00007524"/>
    </source>
</evidence>
<keyword evidence="3 6" id="KW-0812">Transmembrane</keyword>
<protein>
    <submittedName>
        <fullName evidence="7">Tryptophan-rich sensory protein</fullName>
    </submittedName>
</protein>
<feature type="transmembrane region" description="Helical" evidence="6">
    <location>
        <begin position="131"/>
        <end position="151"/>
    </location>
</feature>
<dbReference type="PANTHER" id="PTHR10057:SF0">
    <property type="entry name" value="TRANSLOCATOR PROTEIN"/>
    <property type="match status" value="1"/>
</dbReference>
<gene>
    <name evidence="7" type="ORF">M3P09_13945</name>
</gene>
<feature type="transmembrane region" description="Helical" evidence="6">
    <location>
        <begin position="45"/>
        <end position="68"/>
    </location>
</feature>
<evidence type="ECO:0000256" key="1">
    <source>
        <dbReference type="ARBA" id="ARBA00004141"/>
    </source>
</evidence>
<dbReference type="Proteomes" id="UP001165381">
    <property type="component" value="Unassembled WGS sequence"/>
</dbReference>
<name>A0ABT0QGY1_9FLAO</name>
<organism evidence="7 8">
    <name type="scientific">Jejuia spongiicola</name>
    <dbReference type="NCBI Taxonomy" id="2942207"/>
    <lineage>
        <taxon>Bacteria</taxon>
        <taxon>Pseudomonadati</taxon>
        <taxon>Bacteroidota</taxon>
        <taxon>Flavobacteriia</taxon>
        <taxon>Flavobacteriales</taxon>
        <taxon>Flavobacteriaceae</taxon>
        <taxon>Jejuia</taxon>
    </lineage>
</organism>
<comment type="caution">
    <text evidence="7">The sequence shown here is derived from an EMBL/GenBank/DDBJ whole genome shotgun (WGS) entry which is preliminary data.</text>
</comment>
<comment type="subcellular location">
    <subcellularLocation>
        <location evidence="1">Membrane</location>
        <topology evidence="1">Multi-pass membrane protein</topology>
    </subcellularLocation>
</comment>
<feature type="transmembrane region" description="Helical" evidence="6">
    <location>
        <begin position="7"/>
        <end position="25"/>
    </location>
</feature>
<accession>A0ABT0QGY1</accession>
<dbReference type="RefSeq" id="WP_099564017.1">
    <property type="nucleotide sequence ID" value="NZ_JAMFLZ010000006.1"/>
</dbReference>
<dbReference type="PANTHER" id="PTHR10057">
    <property type="entry name" value="PERIPHERAL-TYPE BENZODIAZEPINE RECEPTOR"/>
    <property type="match status" value="1"/>
</dbReference>
<feature type="transmembrane region" description="Helical" evidence="6">
    <location>
        <begin position="75"/>
        <end position="93"/>
    </location>
</feature>
<dbReference type="Pfam" id="PF03073">
    <property type="entry name" value="TspO_MBR"/>
    <property type="match status" value="1"/>
</dbReference>